<keyword evidence="5 6" id="KW-0472">Membrane</keyword>
<proteinExistence type="inferred from homology"/>
<feature type="compositionally biased region" description="Pro residues" evidence="7">
    <location>
        <begin position="43"/>
        <end position="65"/>
    </location>
</feature>
<keyword evidence="9" id="KW-1185">Reference proteome</keyword>
<comment type="similarity">
    <text evidence="2 6">Belongs to the caveolin family.</text>
</comment>
<feature type="transmembrane region" description="Helical" evidence="8">
    <location>
        <begin position="163"/>
        <end position="186"/>
    </location>
</feature>
<evidence type="ECO:0000256" key="8">
    <source>
        <dbReference type="SAM" id="Phobius"/>
    </source>
</evidence>
<evidence type="ECO:0000256" key="5">
    <source>
        <dbReference type="ARBA" id="ARBA00023136"/>
    </source>
</evidence>
<dbReference type="GO" id="GO:0051480">
    <property type="term" value="P:regulation of cytosolic calcium ion concentration"/>
    <property type="evidence" value="ECO:0007669"/>
    <property type="project" value="TreeGrafter"/>
</dbReference>
<accession>A0A6P7IWH3</accession>
<dbReference type="RefSeq" id="XP_028266549.1">
    <property type="nucleotide sequence ID" value="XM_028410748.1"/>
</dbReference>
<dbReference type="PANTHER" id="PTHR10844">
    <property type="entry name" value="CAVEOLIN"/>
    <property type="match status" value="1"/>
</dbReference>
<gene>
    <name evidence="10" type="primary">cav4b</name>
</gene>
<dbReference type="OrthoDB" id="5917823at2759"/>
<dbReference type="InParanoid" id="A0A6P7IWH3"/>
<dbReference type="AlphaFoldDB" id="A0A6P7IWH3"/>
<evidence type="ECO:0000256" key="1">
    <source>
        <dbReference type="ARBA" id="ARBA00004202"/>
    </source>
</evidence>
<evidence type="ECO:0000256" key="2">
    <source>
        <dbReference type="ARBA" id="ARBA00010988"/>
    </source>
</evidence>
<keyword evidence="8" id="KW-0812">Transmembrane</keyword>
<evidence type="ECO:0000313" key="10">
    <source>
        <dbReference type="RefSeq" id="XP_028266549.1"/>
    </source>
</evidence>
<comment type="subcellular location">
    <subcellularLocation>
        <location evidence="1 6">Cell membrane</location>
        <topology evidence="1 6">Peripheral membrane protein</topology>
    </subcellularLocation>
    <subcellularLocation>
        <location evidence="6">Golgi apparatus membrane</location>
        <topology evidence="6">Peripheral membrane protein</topology>
    </subcellularLocation>
    <subcellularLocation>
        <location evidence="6">Membrane</location>
        <location evidence="6">Caveola</location>
        <topology evidence="6">Peripheral membrane protein</topology>
    </subcellularLocation>
</comment>
<comment type="function">
    <text evidence="6">May act as a scaffolding protein within caveolar membranes. Interacts directly with G-protein alpha subunits and can functionally regulate their activity.</text>
</comment>
<dbReference type="GO" id="GO:0030154">
    <property type="term" value="P:cell differentiation"/>
    <property type="evidence" value="ECO:0007669"/>
    <property type="project" value="TreeGrafter"/>
</dbReference>
<sequence length="200" mass="22063">MMMVSDDCLVECKIDGDSDEDDRVGEQINIPPPPPEFASKAPTPTPTPAPKLPTPPTSPATPVPTRPVNRDPKCINQHLKVNVSNVLTEPAAPDRVWIYSAGCFERTRIWTYRCLSLLLAVPFALLCGILLAILSSLHVWFVVPCIELSNTFIPCFRSLCLCAVNVFITPLCVSIALCCSQIAVLLSNKDWKQMRDKETV</sequence>
<keyword evidence="3 6" id="KW-1003">Cell membrane</keyword>
<protein>
    <recommendedName>
        <fullName evidence="6">Caveolin</fullName>
    </recommendedName>
</protein>
<dbReference type="GO" id="GO:0060090">
    <property type="term" value="F:molecular adaptor activity"/>
    <property type="evidence" value="ECO:0007669"/>
    <property type="project" value="TreeGrafter"/>
</dbReference>
<name>A0A6P7IWH3_9TELE</name>
<reference evidence="10" key="1">
    <citation type="submission" date="2025-08" db="UniProtKB">
        <authorList>
            <consortium name="RefSeq"/>
        </authorList>
    </citation>
    <scope>IDENTIFICATION</scope>
</reference>
<keyword evidence="4 6" id="KW-0333">Golgi apparatus</keyword>
<dbReference type="GO" id="GO:0070836">
    <property type="term" value="P:caveola assembly"/>
    <property type="evidence" value="ECO:0007669"/>
    <property type="project" value="InterPro"/>
</dbReference>
<feature type="region of interest" description="Disordered" evidence="7">
    <location>
        <begin position="13"/>
        <end position="70"/>
    </location>
</feature>
<feature type="transmembrane region" description="Helical" evidence="8">
    <location>
        <begin position="115"/>
        <end position="143"/>
    </location>
</feature>
<evidence type="ECO:0000256" key="4">
    <source>
        <dbReference type="ARBA" id="ARBA00023034"/>
    </source>
</evidence>
<dbReference type="GO" id="GO:0005901">
    <property type="term" value="C:caveola"/>
    <property type="evidence" value="ECO:0007669"/>
    <property type="project" value="UniProtKB-SubCell"/>
</dbReference>
<dbReference type="PANTHER" id="PTHR10844:SF13">
    <property type="entry name" value="CAVEOLIN"/>
    <property type="match status" value="1"/>
</dbReference>
<organism evidence="9 10">
    <name type="scientific">Parambassis ranga</name>
    <name type="common">Indian glassy fish</name>
    <dbReference type="NCBI Taxonomy" id="210632"/>
    <lineage>
        <taxon>Eukaryota</taxon>
        <taxon>Metazoa</taxon>
        <taxon>Chordata</taxon>
        <taxon>Craniata</taxon>
        <taxon>Vertebrata</taxon>
        <taxon>Euteleostomi</taxon>
        <taxon>Actinopterygii</taxon>
        <taxon>Neopterygii</taxon>
        <taxon>Teleostei</taxon>
        <taxon>Neoteleostei</taxon>
        <taxon>Acanthomorphata</taxon>
        <taxon>Ovalentaria</taxon>
        <taxon>Ambassidae</taxon>
        <taxon>Parambassis</taxon>
    </lineage>
</organism>
<evidence type="ECO:0000313" key="9">
    <source>
        <dbReference type="Proteomes" id="UP000515145"/>
    </source>
</evidence>
<dbReference type="InterPro" id="IPR001612">
    <property type="entry name" value="Caveolin"/>
</dbReference>
<evidence type="ECO:0000256" key="6">
    <source>
        <dbReference type="RuleBase" id="RU000680"/>
    </source>
</evidence>
<dbReference type="Pfam" id="PF01146">
    <property type="entry name" value="Caveolin"/>
    <property type="match status" value="1"/>
</dbReference>
<dbReference type="Proteomes" id="UP000515145">
    <property type="component" value="Chromosome 7"/>
</dbReference>
<evidence type="ECO:0000256" key="7">
    <source>
        <dbReference type="SAM" id="MobiDB-lite"/>
    </source>
</evidence>
<dbReference type="CTD" id="791212"/>
<dbReference type="GO" id="GO:0000139">
    <property type="term" value="C:Golgi membrane"/>
    <property type="evidence" value="ECO:0007669"/>
    <property type="project" value="UniProtKB-SubCell"/>
</dbReference>
<evidence type="ECO:0000256" key="3">
    <source>
        <dbReference type="ARBA" id="ARBA00022475"/>
    </source>
</evidence>
<dbReference type="GO" id="GO:0042383">
    <property type="term" value="C:sarcolemma"/>
    <property type="evidence" value="ECO:0007669"/>
    <property type="project" value="TreeGrafter"/>
</dbReference>
<dbReference type="GO" id="GO:0005925">
    <property type="term" value="C:focal adhesion"/>
    <property type="evidence" value="ECO:0007669"/>
    <property type="project" value="TreeGrafter"/>
</dbReference>
<dbReference type="GeneID" id="114439032"/>
<keyword evidence="8" id="KW-1133">Transmembrane helix</keyword>